<organism evidence="2 3">
    <name type="scientific">Amylibacter marinus</name>
    <dbReference type="NCBI Taxonomy" id="1475483"/>
    <lineage>
        <taxon>Bacteria</taxon>
        <taxon>Pseudomonadati</taxon>
        <taxon>Pseudomonadota</taxon>
        <taxon>Alphaproteobacteria</taxon>
        <taxon>Rhodobacterales</taxon>
        <taxon>Paracoccaceae</taxon>
        <taxon>Amylibacter</taxon>
    </lineage>
</organism>
<dbReference type="SUPFAM" id="SSF111369">
    <property type="entry name" value="HlyD-like secretion proteins"/>
    <property type="match status" value="1"/>
</dbReference>
<dbReference type="PANTHER" id="PTHR30469:SF12">
    <property type="entry name" value="MULTIDRUG RESISTANCE PROTEIN MDTA"/>
    <property type="match status" value="1"/>
</dbReference>
<dbReference type="Gene3D" id="1.10.287.470">
    <property type="entry name" value="Helix hairpin bin"/>
    <property type="match status" value="1"/>
</dbReference>
<dbReference type="EMBL" id="BSNN01000006">
    <property type="protein sequence ID" value="GLQ35905.1"/>
    <property type="molecule type" value="Genomic_DNA"/>
</dbReference>
<keyword evidence="1" id="KW-0175">Coiled coil</keyword>
<dbReference type="Gene3D" id="2.40.420.20">
    <property type="match status" value="1"/>
</dbReference>
<dbReference type="Gene3D" id="2.40.30.170">
    <property type="match status" value="1"/>
</dbReference>
<feature type="coiled-coil region" evidence="1">
    <location>
        <begin position="119"/>
        <end position="146"/>
    </location>
</feature>
<evidence type="ECO:0000313" key="2">
    <source>
        <dbReference type="EMBL" id="GLQ35905.1"/>
    </source>
</evidence>
<evidence type="ECO:0000313" key="3">
    <source>
        <dbReference type="Proteomes" id="UP001156694"/>
    </source>
</evidence>
<protein>
    <submittedName>
        <fullName evidence="2">MexX family efflux pump subunit</fullName>
    </submittedName>
</protein>
<comment type="caution">
    <text evidence="2">The sequence shown here is derived from an EMBL/GenBank/DDBJ whole genome shotgun (WGS) entry which is preliminary data.</text>
</comment>
<keyword evidence="3" id="KW-1185">Reference proteome</keyword>
<dbReference type="Proteomes" id="UP001156694">
    <property type="component" value="Unassembled WGS sequence"/>
</dbReference>
<dbReference type="PANTHER" id="PTHR30469">
    <property type="entry name" value="MULTIDRUG RESISTANCE PROTEIN MDTA"/>
    <property type="match status" value="1"/>
</dbReference>
<dbReference type="Gene3D" id="2.40.50.100">
    <property type="match status" value="1"/>
</dbReference>
<name>A0ABQ5VXC4_9RHOB</name>
<evidence type="ECO:0000256" key="1">
    <source>
        <dbReference type="SAM" id="Coils"/>
    </source>
</evidence>
<proteinExistence type="predicted"/>
<sequence>MRFFNRGLFGLLLLAVTGALISTAVVVFLSAQAEKAQQQQNKRPTRERSFSVDVVTVTPSDIAPTIATYGQIVADRSLQIRATGNGALVEISENFQEGGRVQAGEVLFQIDPASAAASAALSETQLAEAKLEVAEANEAIILIQDELSAAVRQLDLRNQALARQESLQTRGVGTNATLETAEISAASAETAVLSKRQALATAQSRINRASTALARAEINHTEATRILDGLTVRAKFDGVLSGVSAVLGRLVNVNEQLGNLIAPSELSVSFQLSSAEFANLRADVENFNSVEVLVFFKGIDQAISAQIERVNAAVEEGQTGREIFASLSGRNIDTLRPGDFVSVVVTEPTIRNVALIPAGAINAAGEVLVVGPENRLLAQPVQLLRKQGDMILVSSSQLAGKNIVKVRGPQLGAGIRVEPRGALEIPPEPDVIILSEAEKQAFTKSISENTRMPAEMKANMLRAVAKGELPKARYDRLKRARGG</sequence>
<accession>A0ABQ5VXC4</accession>
<gene>
    <name evidence="2" type="ORF">GCM10007939_21890</name>
</gene>
<reference evidence="3" key="1">
    <citation type="journal article" date="2019" name="Int. J. Syst. Evol. Microbiol.">
        <title>The Global Catalogue of Microorganisms (GCM) 10K type strain sequencing project: providing services to taxonomists for standard genome sequencing and annotation.</title>
        <authorList>
            <consortium name="The Broad Institute Genomics Platform"/>
            <consortium name="The Broad Institute Genome Sequencing Center for Infectious Disease"/>
            <person name="Wu L."/>
            <person name="Ma J."/>
        </authorList>
    </citation>
    <scope>NUCLEOTIDE SEQUENCE [LARGE SCALE GENOMIC DNA]</scope>
    <source>
        <strain evidence="3">NBRC 110140</strain>
    </source>
</reference>
<dbReference type="RefSeq" id="WP_284379023.1">
    <property type="nucleotide sequence ID" value="NZ_BSNN01000006.1"/>
</dbReference>